<evidence type="ECO:0000259" key="10">
    <source>
        <dbReference type="PROSITE" id="PS50054"/>
    </source>
</evidence>
<feature type="region of interest" description="Disordered" evidence="9">
    <location>
        <begin position="1"/>
        <end position="39"/>
    </location>
</feature>
<comment type="catalytic activity">
    <reaction evidence="5">
        <text>3,5-bis(diphospho)-1D-myo-inositol 1,2,4,6-tetrakisphosphate + H2O = 3-diphospho-1D-myo-inositol 1,2,4,5,6-pentakisphosphate + phosphate + 2 H(+)</text>
        <dbReference type="Rhea" id="RHEA:56312"/>
        <dbReference type="ChEBI" id="CHEBI:15377"/>
        <dbReference type="ChEBI" id="CHEBI:15378"/>
        <dbReference type="ChEBI" id="CHEBI:43474"/>
        <dbReference type="ChEBI" id="CHEBI:140372"/>
        <dbReference type="ChEBI" id="CHEBI:140374"/>
        <dbReference type="EC" id="3.6.1.52"/>
    </reaction>
    <physiologicalReaction direction="left-to-right" evidence="5">
        <dbReference type="Rhea" id="RHEA:56313"/>
    </physiologicalReaction>
</comment>
<dbReference type="PANTHER" id="PTHR31126">
    <property type="entry name" value="TYROSINE-PROTEIN PHOSPHATASE"/>
    <property type="match status" value="1"/>
</dbReference>
<gene>
    <name evidence="11" type="ORF">SPSC_05384</name>
</gene>
<evidence type="ECO:0000256" key="8">
    <source>
        <dbReference type="SAM" id="Coils"/>
    </source>
</evidence>
<dbReference type="InterPro" id="IPR020428">
    <property type="entry name" value="PFA-DSPs"/>
</dbReference>
<dbReference type="Gene3D" id="3.90.190.10">
    <property type="entry name" value="Protein tyrosine phosphatase superfamily"/>
    <property type="match status" value="1"/>
</dbReference>
<feature type="compositionally biased region" description="Basic and acidic residues" evidence="9">
    <location>
        <begin position="1"/>
        <end position="12"/>
    </location>
</feature>
<feature type="compositionally biased region" description="Low complexity" evidence="9">
    <location>
        <begin position="206"/>
        <end position="233"/>
    </location>
</feature>
<dbReference type="InterPro" id="IPR016130">
    <property type="entry name" value="Tyr_Pase_AS"/>
</dbReference>
<feature type="region of interest" description="Disordered" evidence="9">
    <location>
        <begin position="112"/>
        <end position="150"/>
    </location>
</feature>
<dbReference type="InterPro" id="IPR029021">
    <property type="entry name" value="Prot-tyrosine_phosphatase-like"/>
</dbReference>
<feature type="coiled-coil region" evidence="8">
    <location>
        <begin position="534"/>
        <end position="561"/>
    </location>
</feature>
<accession>A0A127ZH82</accession>
<evidence type="ECO:0000256" key="9">
    <source>
        <dbReference type="SAM" id="MobiDB-lite"/>
    </source>
</evidence>
<sequence length="569" mass="61179">MGKDKDKDKNKDGGTAADADIPNFYCRRNPTIPRQDQPRPYAFLQRILSEHRVRTDDSVDQFDGVDDINNTLAGTGSANANGTAESFAIQAGSGAITAVQNGRNLCETASTLAETSGSSDANSAAGPSDTNNSSSSPHTRSGSSEAAPVEEELPWFSQLSAYPQLRSAGIPLVPDEAPSSKMGALNGASTKKRPNTSASIASASLGSFNGISRPSSSSSSSASLFNPSSAPLSRVTSPKTSSTSTMESFHRSGSPASLSEAVSRAHKPNGSLSIPITSTLSSAGSITSNVSASQASTDSRHLAGTGATTVKPIPMSASTTASVGTTSSVPRPVPSSLSNSTLPGTASINNSSSMPPDFQEDLLPPDNFAMVNSYVYRSSFPKKKHFPFLRTLGLRSVLTLILEEYPETNSTFLDQNGITFFQFGIPGNKEPFVSIPTDKITAALMTIMDRRNHPILIHCNKGKHRTGCLIGCLRKLQQWSLTTIFDEYRRFSWPKSRSMDQEFIELYDERAVWRDIDVRWLPKWSVLPLASLSLHNTTRKIEDLEDEIDGANDQTHDSDQDLLTVWRGM</sequence>
<dbReference type="EC" id="3.6.1.52" evidence="1"/>
<dbReference type="PRINTS" id="PR01911">
    <property type="entry name" value="PFDSPHPHTASE"/>
</dbReference>
<feature type="compositionally biased region" description="Low complexity" evidence="9">
    <location>
        <begin position="316"/>
        <end position="340"/>
    </location>
</feature>
<comment type="catalytic activity">
    <reaction evidence="6">
        <text>1,5-bis(diphospho)-1D-myo-inositol 2,3,4,6-tetrakisphosphate + H2O = 1-diphospho-1D-myo-inositol 2,3,4,5,6-pentakisphosphate + phosphate + 2 H(+)</text>
        <dbReference type="Rhea" id="RHEA:79699"/>
        <dbReference type="ChEBI" id="CHEBI:15377"/>
        <dbReference type="ChEBI" id="CHEBI:15378"/>
        <dbReference type="ChEBI" id="CHEBI:43474"/>
        <dbReference type="ChEBI" id="CHEBI:74946"/>
        <dbReference type="ChEBI" id="CHEBI:77983"/>
        <dbReference type="EC" id="3.6.1.52"/>
    </reaction>
    <physiologicalReaction direction="left-to-right" evidence="6">
        <dbReference type="Rhea" id="RHEA:79700"/>
    </physiologicalReaction>
</comment>
<feature type="domain" description="Tyrosine-protein phosphatase" evidence="10">
    <location>
        <begin position="367"/>
        <end position="516"/>
    </location>
</feature>
<evidence type="ECO:0000256" key="5">
    <source>
        <dbReference type="ARBA" id="ARBA00047562"/>
    </source>
</evidence>
<feature type="region of interest" description="Disordered" evidence="9">
    <location>
        <begin position="205"/>
        <end position="273"/>
    </location>
</feature>
<keyword evidence="8" id="KW-0175">Coiled coil</keyword>
<evidence type="ECO:0000256" key="1">
    <source>
        <dbReference type="ARBA" id="ARBA00012527"/>
    </source>
</evidence>
<comment type="similarity">
    <text evidence="3">Belongs to the protein-tyrosine phosphatase family. Atypical dual-specificity phosphatase Siw14-like subfamily.</text>
</comment>
<feature type="compositionally biased region" description="Polar residues" evidence="9">
    <location>
        <begin position="112"/>
        <end position="122"/>
    </location>
</feature>
<proteinExistence type="inferred from homology"/>
<feature type="compositionally biased region" description="Low complexity" evidence="9">
    <location>
        <begin position="133"/>
        <end position="144"/>
    </location>
</feature>
<comment type="catalytic activity">
    <reaction evidence="4">
        <text>5-diphospho-1D-myo-inositol 1,2,3,4,6-pentakisphosphate + H2O = 1D-myo-inositol hexakisphosphate + phosphate + H(+)</text>
        <dbReference type="Rhea" id="RHEA:22384"/>
        <dbReference type="ChEBI" id="CHEBI:15377"/>
        <dbReference type="ChEBI" id="CHEBI:15378"/>
        <dbReference type="ChEBI" id="CHEBI:43474"/>
        <dbReference type="ChEBI" id="CHEBI:58130"/>
        <dbReference type="ChEBI" id="CHEBI:58628"/>
        <dbReference type="EC" id="3.6.1.52"/>
    </reaction>
    <physiologicalReaction direction="left-to-right" evidence="4">
        <dbReference type="Rhea" id="RHEA:22385"/>
    </physiologicalReaction>
</comment>
<dbReference type="Pfam" id="PF03162">
    <property type="entry name" value="Y_phosphatase2"/>
    <property type="match status" value="1"/>
</dbReference>
<dbReference type="GO" id="GO:0005737">
    <property type="term" value="C:cytoplasm"/>
    <property type="evidence" value="ECO:0007669"/>
    <property type="project" value="TreeGrafter"/>
</dbReference>
<organism evidence="11">
    <name type="scientific">Sporisorium scitamineum</name>
    <dbReference type="NCBI Taxonomy" id="49012"/>
    <lineage>
        <taxon>Eukaryota</taxon>
        <taxon>Fungi</taxon>
        <taxon>Dikarya</taxon>
        <taxon>Basidiomycota</taxon>
        <taxon>Ustilaginomycotina</taxon>
        <taxon>Ustilaginomycetes</taxon>
        <taxon>Ustilaginales</taxon>
        <taxon>Ustilaginaceae</taxon>
        <taxon>Sporisorium</taxon>
    </lineage>
</organism>
<dbReference type="InterPro" id="IPR020422">
    <property type="entry name" value="TYR_PHOSPHATASE_DUAL_dom"/>
</dbReference>
<keyword evidence="2" id="KW-0378">Hydrolase</keyword>
<dbReference type="FunFam" id="3.90.190.10:FF:000024">
    <property type="entry name" value="probable tyrosine-protein phosphatase At1g05000"/>
    <property type="match status" value="1"/>
</dbReference>
<evidence type="ECO:0000256" key="4">
    <source>
        <dbReference type="ARBA" id="ARBA00047342"/>
    </source>
</evidence>
<dbReference type="AlphaFoldDB" id="A0A127ZH82"/>
<reference evidence="11" key="1">
    <citation type="submission" date="2014-06" db="EMBL/GenBank/DDBJ databases">
        <authorList>
            <person name="Ju J."/>
            <person name="Zhang J."/>
        </authorList>
    </citation>
    <scope>NUCLEOTIDE SEQUENCE</scope>
    <source>
        <strain evidence="11">SscI8</strain>
    </source>
</reference>
<dbReference type="PROSITE" id="PS00383">
    <property type="entry name" value="TYR_PHOSPHATASE_1"/>
    <property type="match status" value="1"/>
</dbReference>
<evidence type="ECO:0000256" key="6">
    <source>
        <dbReference type="ARBA" id="ARBA00047927"/>
    </source>
</evidence>
<dbReference type="SUPFAM" id="SSF52799">
    <property type="entry name" value="(Phosphotyrosine protein) phosphatases II"/>
    <property type="match status" value="1"/>
</dbReference>
<evidence type="ECO:0000256" key="2">
    <source>
        <dbReference type="ARBA" id="ARBA00022801"/>
    </source>
</evidence>
<name>A0A127ZH82_9BASI</name>
<dbReference type="GO" id="GO:0016791">
    <property type="term" value="F:phosphatase activity"/>
    <property type="evidence" value="ECO:0007669"/>
    <property type="project" value="InterPro"/>
</dbReference>
<feature type="region of interest" description="Disordered" evidence="9">
    <location>
        <begin position="291"/>
        <end position="361"/>
    </location>
</feature>
<protein>
    <recommendedName>
        <fullName evidence="1">diphosphoinositol-polyphosphate diphosphatase</fullName>
        <ecNumber evidence="1">3.6.1.52</ecNumber>
    </recommendedName>
</protein>
<dbReference type="InterPro" id="IPR004861">
    <property type="entry name" value="Siw14-like"/>
</dbReference>
<comment type="catalytic activity">
    <reaction evidence="7">
        <text>6-diphospho-1D-myo-inositol pentakisphosphate + H2O = 1D-myo-inositol hexakisphosphate + phosphate + H(+)</text>
        <dbReference type="Rhea" id="RHEA:79703"/>
        <dbReference type="ChEBI" id="CHEBI:15377"/>
        <dbReference type="ChEBI" id="CHEBI:15378"/>
        <dbReference type="ChEBI" id="CHEBI:43474"/>
        <dbReference type="ChEBI" id="CHEBI:58130"/>
        <dbReference type="ChEBI" id="CHEBI:230534"/>
        <dbReference type="EC" id="3.6.1.52"/>
    </reaction>
    <physiologicalReaction direction="left-to-right" evidence="7">
        <dbReference type="Rhea" id="RHEA:79704"/>
    </physiologicalReaction>
</comment>
<feature type="compositionally biased region" description="Polar residues" evidence="9">
    <location>
        <begin position="234"/>
        <end position="247"/>
    </location>
</feature>
<evidence type="ECO:0000256" key="7">
    <source>
        <dbReference type="ARBA" id="ARBA00048424"/>
    </source>
</evidence>
<dbReference type="PANTHER" id="PTHR31126:SF48">
    <property type="entry name" value="INOSITOL PHOSPHATASE SIW14"/>
    <property type="match status" value="1"/>
</dbReference>
<dbReference type="GO" id="GO:0052840">
    <property type="term" value="F:inositol diphosphate tetrakisphosphate diphosphatase activity"/>
    <property type="evidence" value="ECO:0007669"/>
    <property type="project" value="TreeGrafter"/>
</dbReference>
<dbReference type="CDD" id="cd14528">
    <property type="entry name" value="PFA-DSP_Siw14"/>
    <property type="match status" value="1"/>
</dbReference>
<evidence type="ECO:0000256" key="3">
    <source>
        <dbReference type="ARBA" id="ARBA00044949"/>
    </source>
</evidence>
<dbReference type="PROSITE" id="PS50054">
    <property type="entry name" value="TYR_PHOSPHATASE_DUAL"/>
    <property type="match status" value="1"/>
</dbReference>
<dbReference type="EMBL" id="LK056686">
    <property type="protein sequence ID" value="CDU25491.1"/>
    <property type="molecule type" value="Genomic_DNA"/>
</dbReference>
<dbReference type="OrthoDB" id="6375174at2759"/>
<feature type="compositionally biased region" description="Polar residues" evidence="9">
    <location>
        <begin position="341"/>
        <end position="354"/>
    </location>
</feature>
<evidence type="ECO:0000313" key="11">
    <source>
        <dbReference type="EMBL" id="CDU25491.1"/>
    </source>
</evidence>